<name>A0ABT2SYL1_9FIRM</name>
<organism evidence="9 10">
    <name type="scientific">Suilimivivens aceti</name>
    <dbReference type="NCBI Taxonomy" id="2981774"/>
    <lineage>
        <taxon>Bacteria</taxon>
        <taxon>Bacillati</taxon>
        <taxon>Bacillota</taxon>
        <taxon>Clostridia</taxon>
        <taxon>Lachnospirales</taxon>
        <taxon>Lachnospiraceae</taxon>
        <taxon>Suilimivivens</taxon>
    </lineage>
</organism>
<evidence type="ECO:0000256" key="2">
    <source>
        <dbReference type="ARBA" id="ARBA00007400"/>
    </source>
</evidence>
<evidence type="ECO:0000256" key="1">
    <source>
        <dbReference type="ARBA" id="ARBA00004651"/>
    </source>
</evidence>
<dbReference type="InterPro" id="IPR002656">
    <property type="entry name" value="Acyl_transf_3_dom"/>
</dbReference>
<evidence type="ECO:0000259" key="8">
    <source>
        <dbReference type="Pfam" id="PF01757"/>
    </source>
</evidence>
<comment type="caution">
    <text evidence="9">The sequence shown here is derived from an EMBL/GenBank/DDBJ whole genome shotgun (WGS) entry which is preliminary data.</text>
</comment>
<comment type="subcellular location">
    <subcellularLocation>
        <location evidence="1">Cell membrane</location>
        <topology evidence="1">Multi-pass membrane protein</topology>
    </subcellularLocation>
</comment>
<sequence length="332" mass="38326">MIRIIAVVCIIFNHTDGTQYYHATSNTVTWLYSMTGTILCRMGVPLFFMISGALLLEKKESVKQLFRKRIGRIVVVLLGVSLFYYSMDIVRYGMEKASIADFVEKFLTNGIRESLWFLYAYLGMLMILPFFQKMILNIDGALIKYLLLLKVVYDIGMPLIQILFRVHIYLDLGFVGDYICYMILGWYLDKDPDHIFEKLKTWKTSLFLVASIVINIVIMYVIFKLKGQYDVLGFDLLTVIMVPCSWLLVKKVTDNISQDGWTGRTILNIGSCVFGIYLLDNFCRWQWLSLYLKLCEKTVGVVACSAYVGVVFLTGLLYSCILRRLPIVKKYI</sequence>
<feature type="transmembrane region" description="Helical" evidence="7">
    <location>
        <begin position="33"/>
        <end position="57"/>
    </location>
</feature>
<evidence type="ECO:0000313" key="9">
    <source>
        <dbReference type="EMBL" id="MCU6743089.1"/>
    </source>
</evidence>
<feature type="transmembrane region" description="Helical" evidence="7">
    <location>
        <begin position="114"/>
        <end position="131"/>
    </location>
</feature>
<evidence type="ECO:0000256" key="5">
    <source>
        <dbReference type="ARBA" id="ARBA00022989"/>
    </source>
</evidence>
<feature type="transmembrane region" description="Helical" evidence="7">
    <location>
        <begin position="229"/>
        <end position="249"/>
    </location>
</feature>
<accession>A0ABT2SYL1</accession>
<evidence type="ECO:0000313" key="10">
    <source>
        <dbReference type="Proteomes" id="UP001652432"/>
    </source>
</evidence>
<dbReference type="EMBL" id="JAOQKJ010000001">
    <property type="protein sequence ID" value="MCU6743089.1"/>
    <property type="molecule type" value="Genomic_DNA"/>
</dbReference>
<keyword evidence="10" id="KW-1185">Reference proteome</keyword>
<keyword evidence="5 7" id="KW-1133">Transmembrane helix</keyword>
<comment type="similarity">
    <text evidence="2">Belongs to the acyltransferase 3 family.</text>
</comment>
<evidence type="ECO:0000256" key="6">
    <source>
        <dbReference type="ARBA" id="ARBA00023136"/>
    </source>
</evidence>
<dbReference type="Proteomes" id="UP001652432">
    <property type="component" value="Unassembled WGS sequence"/>
</dbReference>
<keyword evidence="4 7" id="KW-0812">Transmembrane</keyword>
<protein>
    <submittedName>
        <fullName evidence="9">Acyltransferase</fullName>
    </submittedName>
</protein>
<keyword evidence="3" id="KW-1003">Cell membrane</keyword>
<feature type="transmembrane region" description="Helical" evidence="7">
    <location>
        <begin position="166"/>
        <end position="184"/>
    </location>
</feature>
<evidence type="ECO:0000256" key="7">
    <source>
        <dbReference type="SAM" id="Phobius"/>
    </source>
</evidence>
<evidence type="ECO:0000256" key="4">
    <source>
        <dbReference type="ARBA" id="ARBA00022692"/>
    </source>
</evidence>
<keyword evidence="6 7" id="KW-0472">Membrane</keyword>
<evidence type="ECO:0000256" key="3">
    <source>
        <dbReference type="ARBA" id="ARBA00022475"/>
    </source>
</evidence>
<feature type="transmembrane region" description="Helical" evidence="7">
    <location>
        <begin position="261"/>
        <end position="279"/>
    </location>
</feature>
<dbReference type="PANTHER" id="PTHR40074:SF2">
    <property type="entry name" value="O-ACETYLTRANSFERASE WECH"/>
    <property type="match status" value="1"/>
</dbReference>
<dbReference type="GO" id="GO:0016746">
    <property type="term" value="F:acyltransferase activity"/>
    <property type="evidence" value="ECO:0007669"/>
    <property type="project" value="UniProtKB-KW"/>
</dbReference>
<proteinExistence type="inferred from homology"/>
<feature type="transmembrane region" description="Helical" evidence="7">
    <location>
        <begin position="205"/>
        <end position="223"/>
    </location>
</feature>
<dbReference type="Pfam" id="PF01757">
    <property type="entry name" value="Acyl_transf_3"/>
    <property type="match status" value="1"/>
</dbReference>
<feature type="domain" description="Acyltransferase 3" evidence="8">
    <location>
        <begin position="2"/>
        <end position="279"/>
    </location>
</feature>
<feature type="transmembrane region" description="Helical" evidence="7">
    <location>
        <begin position="69"/>
        <end position="87"/>
    </location>
</feature>
<feature type="transmembrane region" description="Helical" evidence="7">
    <location>
        <begin position="299"/>
        <end position="322"/>
    </location>
</feature>
<gene>
    <name evidence="9" type="ORF">OCV77_00980</name>
</gene>
<keyword evidence="9" id="KW-0012">Acyltransferase</keyword>
<keyword evidence="9" id="KW-0808">Transferase</keyword>
<dbReference type="PANTHER" id="PTHR40074">
    <property type="entry name" value="O-ACETYLTRANSFERASE WECH"/>
    <property type="match status" value="1"/>
</dbReference>
<reference evidence="9 10" key="1">
    <citation type="journal article" date="2021" name="ISME Commun">
        <title>Automated analysis of genomic sequences facilitates high-throughput and comprehensive description of bacteria.</title>
        <authorList>
            <person name="Hitch T.C.A."/>
        </authorList>
    </citation>
    <scope>NUCLEOTIDE SEQUENCE [LARGE SCALE GENOMIC DNA]</scope>
    <source>
        <strain evidence="9 10">Sanger_18</strain>
    </source>
</reference>